<keyword evidence="3" id="KW-1185">Reference proteome</keyword>
<evidence type="ECO:0000313" key="2">
    <source>
        <dbReference type="EMBL" id="MCZ0701980.1"/>
    </source>
</evidence>
<evidence type="ECO:0000256" key="1">
    <source>
        <dbReference type="SAM" id="Coils"/>
    </source>
</evidence>
<feature type="coiled-coil region" evidence="1">
    <location>
        <begin position="6"/>
        <end position="77"/>
    </location>
</feature>
<dbReference type="RefSeq" id="WP_268778747.1">
    <property type="nucleotide sequence ID" value="NZ_JAPRAT010000002.1"/>
</dbReference>
<accession>A0A9J6R9M5</accession>
<proteinExistence type="predicted"/>
<organism evidence="2 3">
    <name type="scientific">Natronobacillus azotifigens</name>
    <dbReference type="NCBI Taxonomy" id="472978"/>
    <lineage>
        <taxon>Bacteria</taxon>
        <taxon>Bacillati</taxon>
        <taxon>Bacillota</taxon>
        <taxon>Bacilli</taxon>
        <taxon>Bacillales</taxon>
        <taxon>Bacillaceae</taxon>
        <taxon>Natronobacillus</taxon>
    </lineage>
</organism>
<sequence length="108" mass="12656">MGLQTIDEVREIERQAESLAVEYQEKIDKLEQTTQAQIAEMQKNVETEIKNFTDEEEQKKEAKLAEVRSTYRKQEEEDIAELQTVFASKKDLLVDKVIEEVMRKYGNS</sequence>
<keyword evidence="1" id="KW-0175">Coiled coil</keyword>
<gene>
    <name evidence="2" type="ORF">OWO01_01990</name>
</gene>
<dbReference type="Proteomes" id="UP001084197">
    <property type="component" value="Unassembled WGS sequence"/>
</dbReference>
<dbReference type="AlphaFoldDB" id="A0A9J6R9M5"/>
<reference evidence="2" key="1">
    <citation type="submission" date="2022-11" db="EMBL/GenBank/DDBJ databases">
        <title>WGS of Natronobacillus azotifigens 24KS-1, an anaerobic diazotrophic haloalkaliphile from soda-rich habitats.</title>
        <authorList>
            <person name="Sorokin D.Y."/>
            <person name="Merkel A.Y."/>
        </authorList>
    </citation>
    <scope>NUCLEOTIDE SEQUENCE</scope>
    <source>
        <strain evidence="2">24KS-1</strain>
    </source>
</reference>
<protein>
    <submittedName>
        <fullName evidence="2">Uncharacterized protein</fullName>
    </submittedName>
</protein>
<dbReference type="EMBL" id="JAPRAT010000002">
    <property type="protein sequence ID" value="MCZ0701980.1"/>
    <property type="molecule type" value="Genomic_DNA"/>
</dbReference>
<name>A0A9J6R9M5_9BACI</name>
<evidence type="ECO:0000313" key="3">
    <source>
        <dbReference type="Proteomes" id="UP001084197"/>
    </source>
</evidence>
<comment type="caution">
    <text evidence="2">The sequence shown here is derived from an EMBL/GenBank/DDBJ whole genome shotgun (WGS) entry which is preliminary data.</text>
</comment>